<dbReference type="PANTHER" id="PTHR30472:SF25">
    <property type="entry name" value="ABC TRANSPORTER PERMEASE PROTEIN MJ0876-RELATED"/>
    <property type="match status" value="1"/>
</dbReference>
<evidence type="ECO:0000256" key="2">
    <source>
        <dbReference type="ARBA" id="ARBA00007935"/>
    </source>
</evidence>
<dbReference type="PANTHER" id="PTHR30472">
    <property type="entry name" value="FERRIC ENTEROBACTIN TRANSPORT SYSTEM PERMEASE PROTEIN"/>
    <property type="match status" value="1"/>
</dbReference>
<evidence type="ECO:0000256" key="6">
    <source>
        <dbReference type="ARBA" id="ARBA00022989"/>
    </source>
</evidence>
<evidence type="ECO:0000256" key="3">
    <source>
        <dbReference type="ARBA" id="ARBA00022448"/>
    </source>
</evidence>
<dbReference type="GO" id="GO:0005886">
    <property type="term" value="C:plasma membrane"/>
    <property type="evidence" value="ECO:0007669"/>
    <property type="project" value="UniProtKB-SubCell"/>
</dbReference>
<sequence>MTKSLEVAPSALKLRWLVGGLVAVAVALVLGLAIGPVSIPVGGVASELFSRVPILGGRSSLSPQQAVIITELRLPRVVLALLVGALLASAGACYQGVFRNPLVDPYLLGAAAGAGLAVTIVVAVLGGSSRGSLLPFAAFAGAIVAVALSWSIGRESGRRATAILLLAGIAVTSFLTAIQTYLQQKNSESIRQIYSWILGRLSTAGWSEVFLVLPYFIVTTIVLLLYRRVFDVMAVGDDEASGLGIPVARTRLILVATATMATAAAVSVSGLIGFVGIIVPHFVRLATGASYRIIIPLSILYGAAFLTFADMAARTVTAPAEIPIGVVTAFIGAPFFIFVMRRSSEARS</sequence>
<dbReference type="Gene3D" id="1.10.3470.10">
    <property type="entry name" value="ABC transporter involved in vitamin B12 uptake, BtuC"/>
    <property type="match status" value="1"/>
</dbReference>
<evidence type="ECO:0000256" key="1">
    <source>
        <dbReference type="ARBA" id="ARBA00004651"/>
    </source>
</evidence>
<reference evidence="9" key="1">
    <citation type="submission" date="2020-05" db="EMBL/GenBank/DDBJ databases">
        <authorList>
            <person name="Chiriac C."/>
            <person name="Salcher M."/>
            <person name="Ghai R."/>
            <person name="Kavagutti S V."/>
        </authorList>
    </citation>
    <scope>NUCLEOTIDE SEQUENCE</scope>
</reference>
<accession>A0A6J7N8Q3</accession>
<feature type="transmembrane region" description="Helical" evidence="8">
    <location>
        <begin position="12"/>
        <end position="34"/>
    </location>
</feature>
<gene>
    <name evidence="9" type="ORF">UFOPK3897_01490</name>
    <name evidence="10" type="ORF">UFOPK4121_01665</name>
</gene>
<feature type="transmembrane region" description="Helical" evidence="8">
    <location>
        <begin position="106"/>
        <end position="126"/>
    </location>
</feature>
<keyword evidence="4" id="KW-1003">Cell membrane</keyword>
<dbReference type="EMBL" id="CAFBPQ010000097">
    <property type="protein sequence ID" value="CAB5033801.1"/>
    <property type="molecule type" value="Genomic_DNA"/>
</dbReference>
<evidence type="ECO:0000313" key="10">
    <source>
        <dbReference type="EMBL" id="CAB5033801.1"/>
    </source>
</evidence>
<evidence type="ECO:0000256" key="5">
    <source>
        <dbReference type="ARBA" id="ARBA00022692"/>
    </source>
</evidence>
<keyword evidence="3" id="KW-0813">Transport</keyword>
<feature type="transmembrane region" description="Helical" evidence="8">
    <location>
        <begin position="77"/>
        <end position="94"/>
    </location>
</feature>
<proteinExistence type="inferred from homology"/>
<dbReference type="InterPro" id="IPR000522">
    <property type="entry name" value="ABC_transptr_permease_BtuC"/>
</dbReference>
<feature type="transmembrane region" description="Helical" evidence="8">
    <location>
        <begin position="289"/>
        <end position="308"/>
    </location>
</feature>
<feature type="transmembrane region" description="Helical" evidence="8">
    <location>
        <begin position="320"/>
        <end position="340"/>
    </location>
</feature>
<dbReference type="InterPro" id="IPR037294">
    <property type="entry name" value="ABC_BtuC-like"/>
</dbReference>
<dbReference type="EMBL" id="CAFBOF010000051">
    <property type="protein sequence ID" value="CAB4986943.1"/>
    <property type="molecule type" value="Genomic_DNA"/>
</dbReference>
<comment type="similarity">
    <text evidence="2">Belongs to the binding-protein-dependent transport system permease family. FecCD subfamily.</text>
</comment>
<feature type="transmembrane region" description="Helical" evidence="8">
    <location>
        <begin position="162"/>
        <end position="182"/>
    </location>
</feature>
<feature type="transmembrane region" description="Helical" evidence="8">
    <location>
        <begin position="252"/>
        <end position="283"/>
    </location>
</feature>
<dbReference type="GO" id="GO:0022857">
    <property type="term" value="F:transmembrane transporter activity"/>
    <property type="evidence" value="ECO:0007669"/>
    <property type="project" value="InterPro"/>
</dbReference>
<evidence type="ECO:0000256" key="7">
    <source>
        <dbReference type="ARBA" id="ARBA00023136"/>
    </source>
</evidence>
<dbReference type="AlphaFoldDB" id="A0A6J7N8Q3"/>
<name>A0A6J7N8Q3_9ZZZZ</name>
<dbReference type="FunFam" id="1.10.3470.10:FF:000001">
    <property type="entry name" value="Vitamin B12 ABC transporter permease BtuC"/>
    <property type="match status" value="1"/>
</dbReference>
<dbReference type="GO" id="GO:0033214">
    <property type="term" value="P:siderophore-iron import into cell"/>
    <property type="evidence" value="ECO:0007669"/>
    <property type="project" value="TreeGrafter"/>
</dbReference>
<protein>
    <submittedName>
        <fullName evidence="9">Unannotated protein</fullName>
    </submittedName>
</protein>
<keyword evidence="6 8" id="KW-1133">Transmembrane helix</keyword>
<organism evidence="9">
    <name type="scientific">freshwater metagenome</name>
    <dbReference type="NCBI Taxonomy" id="449393"/>
    <lineage>
        <taxon>unclassified sequences</taxon>
        <taxon>metagenomes</taxon>
        <taxon>ecological metagenomes</taxon>
    </lineage>
</organism>
<evidence type="ECO:0000256" key="8">
    <source>
        <dbReference type="SAM" id="Phobius"/>
    </source>
</evidence>
<dbReference type="CDD" id="cd06550">
    <property type="entry name" value="TM_ABC_iron-siderophores_like"/>
    <property type="match status" value="1"/>
</dbReference>
<comment type="subcellular location">
    <subcellularLocation>
        <location evidence="1">Cell membrane</location>
        <topology evidence="1">Multi-pass membrane protein</topology>
    </subcellularLocation>
</comment>
<keyword evidence="7 8" id="KW-0472">Membrane</keyword>
<evidence type="ECO:0000313" key="9">
    <source>
        <dbReference type="EMBL" id="CAB4986943.1"/>
    </source>
</evidence>
<dbReference type="Pfam" id="PF01032">
    <property type="entry name" value="FecCD"/>
    <property type="match status" value="1"/>
</dbReference>
<keyword evidence="5 8" id="KW-0812">Transmembrane</keyword>
<feature type="transmembrane region" description="Helical" evidence="8">
    <location>
        <begin position="132"/>
        <end position="150"/>
    </location>
</feature>
<evidence type="ECO:0000256" key="4">
    <source>
        <dbReference type="ARBA" id="ARBA00022475"/>
    </source>
</evidence>
<dbReference type="SUPFAM" id="SSF81345">
    <property type="entry name" value="ABC transporter involved in vitamin B12 uptake, BtuC"/>
    <property type="match status" value="1"/>
</dbReference>
<feature type="transmembrane region" description="Helical" evidence="8">
    <location>
        <begin position="204"/>
        <end position="226"/>
    </location>
</feature>